<keyword evidence="2" id="KW-1185">Reference proteome</keyword>
<evidence type="ECO:0000313" key="1">
    <source>
        <dbReference type="EMBL" id="MBB3054407.1"/>
    </source>
</evidence>
<dbReference type="EMBL" id="JACHWX010000002">
    <property type="protein sequence ID" value="MBB3054407.1"/>
    <property type="molecule type" value="Genomic_DNA"/>
</dbReference>
<organism evidence="1 2">
    <name type="scientific">Mucilaginibacter gotjawali</name>
    <dbReference type="NCBI Taxonomy" id="1550579"/>
    <lineage>
        <taxon>Bacteria</taxon>
        <taxon>Pseudomonadati</taxon>
        <taxon>Bacteroidota</taxon>
        <taxon>Sphingobacteriia</taxon>
        <taxon>Sphingobacteriales</taxon>
        <taxon>Sphingobacteriaceae</taxon>
        <taxon>Mucilaginibacter</taxon>
    </lineage>
</organism>
<reference evidence="1" key="1">
    <citation type="submission" date="2020-08" db="EMBL/GenBank/DDBJ databases">
        <title>Genomic Encyclopedia of Type Strains, Phase III (KMG-III): the genomes of soil and plant-associated and newly described type strains.</title>
        <authorList>
            <person name="Whitman W."/>
        </authorList>
    </citation>
    <scope>NUCLEOTIDE SEQUENCE [LARGE SCALE GENOMIC DNA]</scope>
    <source>
        <strain evidence="1">CECT 8628</strain>
    </source>
</reference>
<dbReference type="AlphaFoldDB" id="A0A839SCW7"/>
<gene>
    <name evidence="1" type="ORF">FHS11_000817</name>
</gene>
<name>A0A839SCW7_9SPHI</name>
<proteinExistence type="predicted"/>
<dbReference type="RefSeq" id="WP_157750769.1">
    <property type="nucleotide sequence ID" value="NZ_AP017313.1"/>
</dbReference>
<dbReference type="Proteomes" id="UP000539265">
    <property type="component" value="Unassembled WGS sequence"/>
</dbReference>
<evidence type="ECO:0000313" key="2">
    <source>
        <dbReference type="Proteomes" id="UP000539265"/>
    </source>
</evidence>
<accession>A0A839SCW7</accession>
<sequence length="439" mass="51747">MFITLHAQTKISSCLYIGDKEKYVLSEKIRSEDGKVQTFNSLFIWDKDKVIRIVFLYDRKLSRLSTSVINHLQTFESFLPTFKRCTWYENPKYKSKRIVIFGIEIYDETFADGRENDTRGDEFRAKLKTLINARNKKYNPLADKFGSIYVSDGDPEVMIYNEKRKVKEINNFPLLINSAKGDSPFIISPIHIDVYRIDKSEKNTNSISKKITGYRLYSTVSFLKQSIKYPTKEEINESYKGPLGDVIENNDLLYLYRINFSVDTASLMNELSELRLSDKPYFNNIRIDEPKVFRWGKMSKKDSINIKEDSVRKKVDSIKLRESSRSRFLNGIAFDYQYCAECYDAEIPKKTRINNHCPFKFSLYKNLSDDNWSYAFSNKYRHFFEVENRPREIMQDMHGISWLMMSPGIGFWMSNVANYNSRYSTNFYNLFLNGKKISE</sequence>
<comment type="caution">
    <text evidence="1">The sequence shown here is derived from an EMBL/GenBank/DDBJ whole genome shotgun (WGS) entry which is preliminary data.</text>
</comment>
<protein>
    <submittedName>
        <fullName evidence="1">Uncharacterized protein</fullName>
    </submittedName>
</protein>